<dbReference type="EMBL" id="CP101987">
    <property type="protein sequence ID" value="UUI71707.1"/>
    <property type="molecule type" value="Genomic_DNA"/>
</dbReference>
<accession>A0ABY5KR93</accession>
<dbReference type="Proteomes" id="UP001316384">
    <property type="component" value="Chromosome"/>
</dbReference>
<evidence type="ECO:0000256" key="4">
    <source>
        <dbReference type="ARBA" id="ARBA00022825"/>
    </source>
</evidence>
<dbReference type="RefSeq" id="WP_227576742.1">
    <property type="nucleotide sequence ID" value="NZ_CP101987.1"/>
</dbReference>
<keyword evidence="3" id="KW-0378">Hydrolase</keyword>
<dbReference type="CDD" id="cd03146">
    <property type="entry name" value="GAT1_Peptidase_E"/>
    <property type="match status" value="1"/>
</dbReference>
<evidence type="ECO:0000256" key="2">
    <source>
        <dbReference type="ARBA" id="ARBA00022670"/>
    </source>
</evidence>
<organism evidence="5 6">
    <name type="scientific">Cellulomonas xiejunii</name>
    <dbReference type="NCBI Taxonomy" id="2968083"/>
    <lineage>
        <taxon>Bacteria</taxon>
        <taxon>Bacillati</taxon>
        <taxon>Actinomycetota</taxon>
        <taxon>Actinomycetes</taxon>
        <taxon>Micrococcales</taxon>
        <taxon>Cellulomonadaceae</taxon>
        <taxon>Cellulomonas</taxon>
    </lineage>
</organism>
<proteinExistence type="inferred from homology"/>
<evidence type="ECO:0000313" key="6">
    <source>
        <dbReference type="Proteomes" id="UP001316384"/>
    </source>
</evidence>
<dbReference type="PANTHER" id="PTHR20842">
    <property type="entry name" value="PROTEASE S51 ALPHA-ASPARTYL DIPEPTIDASE"/>
    <property type="match status" value="1"/>
</dbReference>
<reference evidence="5 6" key="1">
    <citation type="submission" date="2022-07" db="EMBL/GenBank/DDBJ databases">
        <title>Novel species in genus cellulomonas.</title>
        <authorList>
            <person name="Ye L."/>
        </authorList>
    </citation>
    <scope>NUCLEOTIDE SEQUENCE [LARGE SCALE GENOMIC DNA]</scope>
    <source>
        <strain evidence="6">zg-B89</strain>
    </source>
</reference>
<dbReference type="Pfam" id="PF03575">
    <property type="entry name" value="Peptidase_S51"/>
    <property type="match status" value="1"/>
</dbReference>
<keyword evidence="2" id="KW-0645">Protease</keyword>
<keyword evidence="4" id="KW-0720">Serine protease</keyword>
<evidence type="ECO:0000256" key="1">
    <source>
        <dbReference type="ARBA" id="ARBA00006534"/>
    </source>
</evidence>
<gene>
    <name evidence="5" type="ORF">NP048_18265</name>
</gene>
<name>A0ABY5KR93_9CELL</name>
<evidence type="ECO:0000313" key="5">
    <source>
        <dbReference type="EMBL" id="UUI71707.1"/>
    </source>
</evidence>
<dbReference type="InterPro" id="IPR005320">
    <property type="entry name" value="Peptidase_S51"/>
</dbReference>
<comment type="similarity">
    <text evidence="1">Belongs to the peptidase S51 family.</text>
</comment>
<dbReference type="Gene3D" id="3.40.50.880">
    <property type="match status" value="1"/>
</dbReference>
<dbReference type="InterPro" id="IPR029062">
    <property type="entry name" value="Class_I_gatase-like"/>
</dbReference>
<dbReference type="SUPFAM" id="SSF52317">
    <property type="entry name" value="Class I glutamine amidotransferase-like"/>
    <property type="match status" value="1"/>
</dbReference>
<keyword evidence="6" id="KW-1185">Reference proteome</keyword>
<dbReference type="PANTHER" id="PTHR20842:SF0">
    <property type="entry name" value="ALPHA-ASPARTYL DIPEPTIDASE"/>
    <property type="match status" value="1"/>
</dbReference>
<evidence type="ECO:0000256" key="3">
    <source>
        <dbReference type="ARBA" id="ARBA00022801"/>
    </source>
</evidence>
<protein>
    <submittedName>
        <fullName evidence="5">Peptidase E</fullName>
    </submittedName>
</protein>
<sequence length="242" mass="25556">MWQRSGTILTMGGGGFSMPEVAGGGALDDFVLGLTGVDTPRVCFVGTASGDAAWYVERFLDAFDGRARTSVLALFGNGPDGAIPLDRLEQVLDQDVVYVGGGSTANLLAVWRVHGLPELLAQAARGGTVLAGISAGMNCWYEASSTDSFGPYAPLRDGLGLLPGSACPHYRSEPDRRESYLRWVASGELPDGYAADDGVALLWRDGVLVEAVIEVPGGQAFRVRRDGDGVVETPVPTRELPR</sequence>